<dbReference type="Pfam" id="PF07690">
    <property type="entry name" value="MFS_1"/>
    <property type="match status" value="1"/>
</dbReference>
<feature type="transmembrane region" description="Helical" evidence="7">
    <location>
        <begin position="212"/>
        <end position="234"/>
    </location>
</feature>
<accession>A0A975K8Z9</accession>
<sequence>MTGRPNRHIGTFLLIVLGTVLALAGTDLVLPAVPGLPAILGGDLPRAQMVLASFTAGSAVGLLLFGALGARFDQRRLLALSLLAYGLISAACSMSNSINILILLRFVQGAAGSAAAVFAPGLLRKLYGDGGAVGAMGLLGSIESLTPALAPLFGLWLLRLFDWRASFDLLAILSTALAAIVTARHRHLPPMRGLATGGGYWRLIADPCFMRYAISHACTLGALLIFVFGAPTVFTVTMGGTLSDFIIMQMTGIAFFIVIANCSGALGRRFGDETMISIGTAIAAAGGVAMLAYAMAGGRSIHVVSALFPLLNTGLALRGPAGFHRAIVAARGDDARGAALVIVAILLTTSLGTAAVAPFIGLGLPALATGTALVAVAGLVSLALPKLERAAG</sequence>
<gene>
    <name evidence="9" type="ORF">KFK14_01870</name>
</gene>
<keyword evidence="2" id="KW-0813">Transport</keyword>
<evidence type="ECO:0000313" key="9">
    <source>
        <dbReference type="EMBL" id="QUT06258.1"/>
    </source>
</evidence>
<dbReference type="PANTHER" id="PTHR42718:SF46">
    <property type="entry name" value="BLR6921 PROTEIN"/>
    <property type="match status" value="1"/>
</dbReference>
<dbReference type="Gene3D" id="1.20.1720.10">
    <property type="entry name" value="Multidrug resistance protein D"/>
    <property type="match status" value="1"/>
</dbReference>
<feature type="domain" description="Major facilitator superfamily (MFS) profile" evidence="8">
    <location>
        <begin position="11"/>
        <end position="392"/>
    </location>
</feature>
<dbReference type="AlphaFoldDB" id="A0A975K8Z9"/>
<dbReference type="PANTHER" id="PTHR42718">
    <property type="entry name" value="MAJOR FACILITATOR SUPERFAMILY MULTIDRUG TRANSPORTER MFSC"/>
    <property type="match status" value="1"/>
</dbReference>
<keyword evidence="10" id="KW-1185">Reference proteome</keyword>
<feature type="transmembrane region" description="Helical" evidence="7">
    <location>
        <begin position="366"/>
        <end position="384"/>
    </location>
</feature>
<evidence type="ECO:0000256" key="2">
    <source>
        <dbReference type="ARBA" id="ARBA00022448"/>
    </source>
</evidence>
<evidence type="ECO:0000256" key="3">
    <source>
        <dbReference type="ARBA" id="ARBA00022475"/>
    </source>
</evidence>
<keyword evidence="3" id="KW-1003">Cell membrane</keyword>
<evidence type="ECO:0000256" key="1">
    <source>
        <dbReference type="ARBA" id="ARBA00004651"/>
    </source>
</evidence>
<dbReference type="InterPro" id="IPR036259">
    <property type="entry name" value="MFS_trans_sf"/>
</dbReference>
<evidence type="ECO:0000313" key="10">
    <source>
        <dbReference type="Proteomes" id="UP000681425"/>
    </source>
</evidence>
<dbReference type="PRINTS" id="PR01036">
    <property type="entry name" value="TCRTETB"/>
</dbReference>
<dbReference type="PROSITE" id="PS50850">
    <property type="entry name" value="MFS"/>
    <property type="match status" value="1"/>
</dbReference>
<reference evidence="9" key="1">
    <citation type="submission" date="2021-04" db="EMBL/GenBank/DDBJ databases">
        <title>Isolation of p-tert-butylphenol degrading bacteria Sphingobium phenoxybenzoativorans Tas13 from active sludge.</title>
        <authorList>
            <person name="Li Y."/>
        </authorList>
    </citation>
    <scope>NUCLEOTIDE SEQUENCE</scope>
    <source>
        <strain evidence="9">Tas13</strain>
    </source>
</reference>
<evidence type="ECO:0000256" key="4">
    <source>
        <dbReference type="ARBA" id="ARBA00022692"/>
    </source>
</evidence>
<feature type="transmembrane region" description="Helical" evidence="7">
    <location>
        <begin position="77"/>
        <end position="96"/>
    </location>
</feature>
<evidence type="ECO:0000256" key="5">
    <source>
        <dbReference type="ARBA" id="ARBA00022989"/>
    </source>
</evidence>
<feature type="transmembrane region" description="Helical" evidence="7">
    <location>
        <begin position="135"/>
        <end position="157"/>
    </location>
</feature>
<evidence type="ECO:0000256" key="7">
    <source>
        <dbReference type="SAM" id="Phobius"/>
    </source>
</evidence>
<protein>
    <submittedName>
        <fullName evidence="9">MFS transporter</fullName>
    </submittedName>
</protein>
<dbReference type="EMBL" id="CP073910">
    <property type="protein sequence ID" value="QUT06258.1"/>
    <property type="molecule type" value="Genomic_DNA"/>
</dbReference>
<dbReference type="SUPFAM" id="SSF103473">
    <property type="entry name" value="MFS general substrate transporter"/>
    <property type="match status" value="1"/>
</dbReference>
<dbReference type="InterPro" id="IPR011701">
    <property type="entry name" value="MFS"/>
</dbReference>
<feature type="transmembrane region" description="Helical" evidence="7">
    <location>
        <begin position="274"/>
        <end position="294"/>
    </location>
</feature>
<proteinExistence type="predicted"/>
<name>A0A975K8Z9_9SPHN</name>
<evidence type="ECO:0000259" key="8">
    <source>
        <dbReference type="PROSITE" id="PS50850"/>
    </source>
</evidence>
<feature type="transmembrane region" description="Helical" evidence="7">
    <location>
        <begin position="300"/>
        <end position="317"/>
    </location>
</feature>
<keyword evidence="5 7" id="KW-1133">Transmembrane helix</keyword>
<feature type="transmembrane region" description="Helical" evidence="7">
    <location>
        <begin position="47"/>
        <end position="70"/>
    </location>
</feature>
<comment type="subcellular location">
    <subcellularLocation>
        <location evidence="1">Cell membrane</location>
        <topology evidence="1">Multi-pass membrane protein</topology>
    </subcellularLocation>
</comment>
<keyword evidence="4 7" id="KW-0812">Transmembrane</keyword>
<dbReference type="Proteomes" id="UP000681425">
    <property type="component" value="Chromosome"/>
</dbReference>
<dbReference type="InterPro" id="IPR020846">
    <property type="entry name" value="MFS_dom"/>
</dbReference>
<organism evidence="9 10">
    <name type="scientific">Sphingobium phenoxybenzoativorans</name>
    <dbReference type="NCBI Taxonomy" id="1592790"/>
    <lineage>
        <taxon>Bacteria</taxon>
        <taxon>Pseudomonadati</taxon>
        <taxon>Pseudomonadota</taxon>
        <taxon>Alphaproteobacteria</taxon>
        <taxon>Sphingomonadales</taxon>
        <taxon>Sphingomonadaceae</taxon>
        <taxon>Sphingobium</taxon>
    </lineage>
</organism>
<dbReference type="GO" id="GO:0022857">
    <property type="term" value="F:transmembrane transporter activity"/>
    <property type="evidence" value="ECO:0007669"/>
    <property type="project" value="InterPro"/>
</dbReference>
<feature type="transmembrane region" description="Helical" evidence="7">
    <location>
        <begin position="246"/>
        <end position="267"/>
    </location>
</feature>
<feature type="transmembrane region" description="Helical" evidence="7">
    <location>
        <begin position="338"/>
        <end position="360"/>
    </location>
</feature>
<dbReference type="GO" id="GO:0005886">
    <property type="term" value="C:plasma membrane"/>
    <property type="evidence" value="ECO:0007669"/>
    <property type="project" value="UniProtKB-SubCell"/>
</dbReference>
<dbReference type="KEGG" id="spph:KFK14_01870"/>
<keyword evidence="6 7" id="KW-0472">Membrane</keyword>
<evidence type="ECO:0000256" key="6">
    <source>
        <dbReference type="ARBA" id="ARBA00023136"/>
    </source>
</evidence>
<dbReference type="RefSeq" id="WP_212609662.1">
    <property type="nucleotide sequence ID" value="NZ_CP073910.1"/>
</dbReference>